<evidence type="ECO:0000313" key="5">
    <source>
        <dbReference type="EMBL" id="GFH44557.1"/>
    </source>
</evidence>
<dbReference type="GO" id="GO:0005524">
    <property type="term" value="F:ATP binding"/>
    <property type="evidence" value="ECO:0007669"/>
    <property type="project" value="InterPro"/>
</dbReference>
<evidence type="ECO:0000256" key="1">
    <source>
        <dbReference type="PIRSR" id="PIRSR000615-1"/>
    </source>
</evidence>
<feature type="active site" description="Proton acceptor" evidence="1">
    <location>
        <position position="197"/>
    </location>
</feature>
<evidence type="ECO:0000313" key="6">
    <source>
        <dbReference type="Proteomes" id="UP001054902"/>
    </source>
</evidence>
<accession>A0AAD3CEC1</accession>
<feature type="region of interest" description="Disordered" evidence="3">
    <location>
        <begin position="92"/>
        <end position="111"/>
    </location>
</feature>
<dbReference type="SUPFAM" id="SSF56112">
    <property type="entry name" value="Protein kinase-like (PK-like)"/>
    <property type="match status" value="1"/>
</dbReference>
<reference evidence="5 6" key="1">
    <citation type="journal article" date="2021" name="Sci. Rep.">
        <title>The genome of the diatom Chaetoceros tenuissimus carries an ancient integrated fragment of an extant virus.</title>
        <authorList>
            <person name="Hongo Y."/>
            <person name="Kimura K."/>
            <person name="Takaki Y."/>
            <person name="Yoshida Y."/>
            <person name="Baba S."/>
            <person name="Kobayashi G."/>
            <person name="Nagasaki K."/>
            <person name="Hano T."/>
            <person name="Tomaru Y."/>
        </authorList>
    </citation>
    <scope>NUCLEOTIDE SEQUENCE [LARGE SCALE GENOMIC DNA]</scope>
    <source>
        <strain evidence="5 6">NIES-3715</strain>
    </source>
</reference>
<feature type="compositionally biased region" description="Low complexity" evidence="3">
    <location>
        <begin position="96"/>
        <end position="110"/>
    </location>
</feature>
<dbReference type="EMBL" id="BLLK01000020">
    <property type="protein sequence ID" value="GFH44557.1"/>
    <property type="molecule type" value="Genomic_DNA"/>
</dbReference>
<dbReference type="GO" id="GO:0004674">
    <property type="term" value="F:protein serine/threonine kinase activity"/>
    <property type="evidence" value="ECO:0007669"/>
    <property type="project" value="TreeGrafter"/>
</dbReference>
<dbReference type="PROSITE" id="PS50011">
    <property type="entry name" value="PROTEIN_KINASE_DOM"/>
    <property type="match status" value="1"/>
</dbReference>
<gene>
    <name evidence="5" type="ORF">CTEN210_01031</name>
</gene>
<feature type="domain" description="Protein kinase" evidence="4">
    <location>
        <begin position="61"/>
        <end position="337"/>
    </location>
</feature>
<dbReference type="SMART" id="SM00220">
    <property type="entry name" value="S_TKc"/>
    <property type="match status" value="1"/>
</dbReference>
<sequence>MMTDVQKKAVQFAPPPRGTMGPRRGSVMRMQRCQESLARMHVDSNIFNKSFRVSGLKPADVKTGRVIGSGGFGQLKSVRNLFTSLSTIDTQGTGDSSSIEGESSENVEVSTQAEPFNPRKYVMKELETTLEDLIHLEWKTLQRNIKNNTGLGYDLSKSPKQLKKEAEQNFLNMRLNFVSGICSGLAFLHESRVLFRDIKSSNIGVTFDGTPQIFDFGLARELKDRDKTDEEGNYNLTKMVGTLRYMAPEVFVGQTYGLKSDVYSFAILLYEIFALELSFKGMQQKEFCKYAHEKNKRPKMDKKWSKDIRKIMETNWHRNPSKRSTMDAIGEQVKAMIA</sequence>
<dbReference type="Gene3D" id="1.10.510.10">
    <property type="entry name" value="Transferase(Phosphotransferase) domain 1"/>
    <property type="match status" value="1"/>
</dbReference>
<evidence type="ECO:0000256" key="2">
    <source>
        <dbReference type="PIRSR" id="PIRSR000615-3"/>
    </source>
</evidence>
<dbReference type="InterPro" id="IPR011009">
    <property type="entry name" value="Kinase-like_dom_sf"/>
</dbReference>
<feature type="region of interest" description="Disordered" evidence="3">
    <location>
        <begin position="1"/>
        <end position="24"/>
    </location>
</feature>
<keyword evidence="2" id="KW-0479">Metal-binding</keyword>
<feature type="binding site" evidence="2">
    <location>
        <position position="202"/>
    </location>
    <ligand>
        <name>Mg(2+)</name>
        <dbReference type="ChEBI" id="CHEBI:18420"/>
    </ligand>
</feature>
<dbReference type="InterPro" id="IPR000719">
    <property type="entry name" value="Prot_kinase_dom"/>
</dbReference>
<protein>
    <recommendedName>
        <fullName evidence="4">Protein kinase domain-containing protein</fullName>
    </recommendedName>
</protein>
<organism evidence="5 6">
    <name type="scientific">Chaetoceros tenuissimus</name>
    <dbReference type="NCBI Taxonomy" id="426638"/>
    <lineage>
        <taxon>Eukaryota</taxon>
        <taxon>Sar</taxon>
        <taxon>Stramenopiles</taxon>
        <taxon>Ochrophyta</taxon>
        <taxon>Bacillariophyta</taxon>
        <taxon>Coscinodiscophyceae</taxon>
        <taxon>Chaetocerotophycidae</taxon>
        <taxon>Chaetocerotales</taxon>
        <taxon>Chaetocerotaceae</taxon>
        <taxon>Chaetoceros</taxon>
    </lineage>
</organism>
<dbReference type="Pfam" id="PF07714">
    <property type="entry name" value="PK_Tyr_Ser-Thr"/>
    <property type="match status" value="1"/>
</dbReference>
<keyword evidence="6" id="KW-1185">Reference proteome</keyword>
<dbReference type="GO" id="GO:0046872">
    <property type="term" value="F:metal ion binding"/>
    <property type="evidence" value="ECO:0007669"/>
    <property type="project" value="UniProtKB-KW"/>
</dbReference>
<evidence type="ECO:0000256" key="3">
    <source>
        <dbReference type="SAM" id="MobiDB-lite"/>
    </source>
</evidence>
<comment type="caution">
    <text evidence="5">The sequence shown here is derived from an EMBL/GenBank/DDBJ whole genome shotgun (WGS) entry which is preliminary data.</text>
</comment>
<evidence type="ECO:0000259" key="4">
    <source>
        <dbReference type="PROSITE" id="PS50011"/>
    </source>
</evidence>
<dbReference type="AlphaFoldDB" id="A0AAD3CEC1"/>
<proteinExistence type="predicted"/>
<keyword evidence="2" id="KW-0460">Magnesium</keyword>
<feature type="binding site" evidence="2">
    <location>
        <position position="215"/>
    </location>
    <ligand>
        <name>Mg(2+)</name>
        <dbReference type="ChEBI" id="CHEBI:18420"/>
    </ligand>
</feature>
<name>A0AAD3CEC1_9STRA</name>
<dbReference type="Proteomes" id="UP001054902">
    <property type="component" value="Unassembled WGS sequence"/>
</dbReference>
<dbReference type="PANTHER" id="PTHR44329">
    <property type="entry name" value="SERINE/THREONINE-PROTEIN KINASE TNNI3K-RELATED"/>
    <property type="match status" value="1"/>
</dbReference>
<dbReference type="InterPro" id="IPR001245">
    <property type="entry name" value="Ser-Thr/Tyr_kinase_cat_dom"/>
</dbReference>
<dbReference type="InterPro" id="IPR051681">
    <property type="entry name" value="Ser/Thr_Kinases-Pseudokinases"/>
</dbReference>